<dbReference type="Pfam" id="PF14542">
    <property type="entry name" value="Acetyltransf_CG"/>
    <property type="match status" value="1"/>
</dbReference>
<dbReference type="SUPFAM" id="SSF55729">
    <property type="entry name" value="Acyl-CoA N-acyltransferases (Nat)"/>
    <property type="match status" value="1"/>
</dbReference>
<dbReference type="PANTHER" id="PTHR31435">
    <property type="entry name" value="PROTEIN NATD1"/>
    <property type="match status" value="1"/>
</dbReference>
<sequence length="96" mass="10766">MNEYPFTHNQAEHRFELDLLDGTTALACYVVRADGAVILTHTEVPPRHEGQGIGSQLLARTLAALRADGRRIVPQCSFAVAYVNRHPEWQELLADR</sequence>
<dbReference type="InterPro" id="IPR016181">
    <property type="entry name" value="Acyl_CoA_acyltransferase"/>
</dbReference>
<reference evidence="2" key="2">
    <citation type="submission" date="2021-04" db="EMBL/GenBank/DDBJ databases">
        <authorList>
            <person name="Gilroy R."/>
        </authorList>
    </citation>
    <scope>NUCLEOTIDE SEQUENCE</scope>
    <source>
        <strain evidence="2">ChiHjej11B10-19426</strain>
    </source>
</reference>
<accession>A0A9D2IM22</accession>
<dbReference type="Proteomes" id="UP000824014">
    <property type="component" value="Unassembled WGS sequence"/>
</dbReference>
<dbReference type="Gene3D" id="3.40.630.30">
    <property type="match status" value="1"/>
</dbReference>
<dbReference type="PANTHER" id="PTHR31435:SF10">
    <property type="entry name" value="BSR4717 PROTEIN"/>
    <property type="match status" value="1"/>
</dbReference>
<dbReference type="InterPro" id="IPR031165">
    <property type="entry name" value="GNAT_YJDJ"/>
</dbReference>
<dbReference type="PROSITE" id="PS51729">
    <property type="entry name" value="GNAT_YJDJ"/>
    <property type="match status" value="1"/>
</dbReference>
<protein>
    <submittedName>
        <fullName evidence="2">N-acetyltransferase</fullName>
    </submittedName>
</protein>
<name>A0A9D2IM22_9BACT</name>
<evidence type="ECO:0000259" key="1">
    <source>
        <dbReference type="PROSITE" id="PS51729"/>
    </source>
</evidence>
<comment type="caution">
    <text evidence="2">The sequence shown here is derived from an EMBL/GenBank/DDBJ whole genome shotgun (WGS) entry which is preliminary data.</text>
</comment>
<feature type="domain" description="N-acetyltransferase" evidence="1">
    <location>
        <begin position="7"/>
        <end position="94"/>
    </location>
</feature>
<evidence type="ECO:0000313" key="2">
    <source>
        <dbReference type="EMBL" id="HIZ15856.1"/>
    </source>
</evidence>
<dbReference type="CDD" id="cd04301">
    <property type="entry name" value="NAT_SF"/>
    <property type="match status" value="1"/>
</dbReference>
<dbReference type="EMBL" id="DXCC01000031">
    <property type="protein sequence ID" value="HIZ15856.1"/>
    <property type="molecule type" value="Genomic_DNA"/>
</dbReference>
<gene>
    <name evidence="2" type="ORF">H9816_08140</name>
</gene>
<reference evidence="2" key="1">
    <citation type="journal article" date="2021" name="PeerJ">
        <title>Extensive microbial diversity within the chicken gut microbiome revealed by metagenomics and culture.</title>
        <authorList>
            <person name="Gilroy R."/>
            <person name="Ravi A."/>
            <person name="Getino M."/>
            <person name="Pursley I."/>
            <person name="Horton D.L."/>
            <person name="Alikhan N.F."/>
            <person name="Baker D."/>
            <person name="Gharbi K."/>
            <person name="Hall N."/>
            <person name="Watson M."/>
            <person name="Adriaenssens E.M."/>
            <person name="Foster-Nyarko E."/>
            <person name="Jarju S."/>
            <person name="Secka A."/>
            <person name="Antonio M."/>
            <person name="Oren A."/>
            <person name="Chaudhuri R.R."/>
            <person name="La Ragione R."/>
            <person name="Hildebrand F."/>
            <person name="Pallen M.J."/>
        </authorList>
    </citation>
    <scope>NUCLEOTIDE SEQUENCE</scope>
    <source>
        <strain evidence="2">ChiHjej11B10-19426</strain>
    </source>
</reference>
<dbReference type="AlphaFoldDB" id="A0A9D2IM22"/>
<evidence type="ECO:0000313" key="3">
    <source>
        <dbReference type="Proteomes" id="UP000824014"/>
    </source>
</evidence>
<organism evidence="2 3">
    <name type="scientific">Candidatus Tidjanibacter faecipullorum</name>
    <dbReference type="NCBI Taxonomy" id="2838766"/>
    <lineage>
        <taxon>Bacteria</taxon>
        <taxon>Pseudomonadati</taxon>
        <taxon>Bacteroidota</taxon>
        <taxon>Bacteroidia</taxon>
        <taxon>Bacteroidales</taxon>
        <taxon>Rikenellaceae</taxon>
        <taxon>Tidjanibacter</taxon>
    </lineage>
</organism>
<proteinExistence type="predicted"/>
<dbReference type="InterPro" id="IPR045057">
    <property type="entry name" value="Gcn5-rel_NAT"/>
</dbReference>